<dbReference type="SUPFAM" id="SSF82549">
    <property type="entry name" value="DAK1/DegV-like"/>
    <property type="match status" value="1"/>
</dbReference>
<dbReference type="OrthoDB" id="5429275at2"/>
<evidence type="ECO:0000256" key="1">
    <source>
        <dbReference type="ARBA" id="ARBA00003238"/>
    </source>
</evidence>
<dbReference type="RefSeq" id="WP_071318168.1">
    <property type="nucleotide sequence ID" value="NZ_CP063356.2"/>
</dbReference>
<dbReference type="Pfam" id="PF02645">
    <property type="entry name" value="DegV"/>
    <property type="match status" value="1"/>
</dbReference>
<dbReference type="InterPro" id="IPR050270">
    <property type="entry name" value="DegV_domain_contain"/>
</dbReference>
<evidence type="ECO:0000256" key="2">
    <source>
        <dbReference type="ARBA" id="ARBA00023121"/>
    </source>
</evidence>
<dbReference type="Proteomes" id="UP000180175">
    <property type="component" value="Chromosome"/>
</dbReference>
<reference evidence="4 5" key="2">
    <citation type="journal article" date="2017" name="Genome Announc.">
        <title>Draft Genome Sequences of Four Alkaliphilic Bacteria Belonging to the Anaerobacillus Genus.</title>
        <authorList>
            <person name="Bassil N.M."/>
            <person name="Lloyd J.R."/>
        </authorList>
    </citation>
    <scope>NUCLEOTIDE SEQUENCE [LARGE SCALE GENOMIC DNA]</scope>
    <source>
        <strain evidence="4 5">NB2006</strain>
    </source>
</reference>
<dbReference type="Gene3D" id="3.40.50.10170">
    <property type="match status" value="1"/>
</dbReference>
<keyword evidence="2" id="KW-0446">Lipid-binding</keyword>
<accession>A0A1S2LDW2</accession>
<name>A0A1S2LDW2_9BACI</name>
<organism evidence="3 5">
    <name type="scientific">Anaerobacillus isosaccharinicus</name>
    <dbReference type="NCBI Taxonomy" id="1532552"/>
    <lineage>
        <taxon>Bacteria</taxon>
        <taxon>Bacillati</taxon>
        <taxon>Bacillota</taxon>
        <taxon>Bacilli</taxon>
        <taxon>Bacillales</taxon>
        <taxon>Bacillaceae</taxon>
        <taxon>Anaerobacillus</taxon>
    </lineage>
</organism>
<sequence>MSKVKIVTDSTVDVPKAELDALGVEVVPLTITVDGKSYIDGVDVSAKEYISLLKEAKEIPRTSQPAAGVFAETYDRLGADGSEIISIHITGGMSGTLSSAISGAQMSSSKVTVIDSKFISFALGFQVLEAAKMAMAGKTVSEILARVEAVRENSSLYLMVDTLDYLVKGGRIGRGRALIGSLLKIKPIASLADGVYTPVAKVRTYPKLITYFTKQLQTETAKKEIKGIGIAHADTFPLANELKDEIKKLTGFNDIIIVDTTPIISTHTGPGALALMYFAE</sequence>
<dbReference type="Gene3D" id="3.30.1180.10">
    <property type="match status" value="1"/>
</dbReference>
<keyword evidence="5" id="KW-1185">Reference proteome</keyword>
<reference evidence="3 5" key="1">
    <citation type="submission" date="2016-10" db="EMBL/GenBank/DDBJ databases">
        <title>Draft genome sequences of four alkaliphilic bacteria belonging to the Anaerobacillus genus.</title>
        <authorList>
            <person name="Bassil N.M."/>
            <person name="Lloyd J.R."/>
        </authorList>
    </citation>
    <scope>NUCLEOTIDE SEQUENCE [LARGE SCALE GENOMIC DNA]</scope>
    <source>
        <strain evidence="3 5">NB2006</strain>
    </source>
</reference>
<dbReference type="InterPro" id="IPR043168">
    <property type="entry name" value="DegV_C"/>
</dbReference>
<evidence type="ECO:0000313" key="4">
    <source>
        <dbReference type="EMBL" id="QOY35746.1"/>
    </source>
</evidence>
<dbReference type="GO" id="GO:0008289">
    <property type="term" value="F:lipid binding"/>
    <property type="evidence" value="ECO:0007669"/>
    <property type="project" value="UniProtKB-KW"/>
</dbReference>
<dbReference type="PANTHER" id="PTHR33434:SF8">
    <property type="entry name" value="DEGV DOMAIN-CONTAINING PROTEIN SPR1019"/>
    <property type="match status" value="1"/>
</dbReference>
<evidence type="ECO:0000313" key="5">
    <source>
        <dbReference type="Proteomes" id="UP000180175"/>
    </source>
</evidence>
<proteinExistence type="predicted"/>
<dbReference type="PANTHER" id="PTHR33434">
    <property type="entry name" value="DEGV DOMAIN-CONTAINING PROTEIN DR_1986-RELATED"/>
    <property type="match status" value="1"/>
</dbReference>
<dbReference type="EMBL" id="CP063356">
    <property type="protein sequence ID" value="QOY35746.1"/>
    <property type="molecule type" value="Genomic_DNA"/>
</dbReference>
<dbReference type="NCBIfam" id="TIGR00762">
    <property type="entry name" value="DegV"/>
    <property type="match status" value="1"/>
</dbReference>
<dbReference type="EMBL" id="LQXD01000146">
    <property type="protein sequence ID" value="OIJ10688.1"/>
    <property type="molecule type" value="Genomic_DNA"/>
</dbReference>
<dbReference type="KEGG" id="aia:AWH56_024305"/>
<dbReference type="InterPro" id="IPR003797">
    <property type="entry name" value="DegV"/>
</dbReference>
<gene>
    <name evidence="4" type="ORF">AWH56_024305</name>
    <name evidence="3" type="ORF">AWH56_16855</name>
</gene>
<evidence type="ECO:0000313" key="3">
    <source>
        <dbReference type="EMBL" id="OIJ10688.1"/>
    </source>
</evidence>
<dbReference type="AlphaFoldDB" id="A0A1S2LDW2"/>
<dbReference type="PROSITE" id="PS51482">
    <property type="entry name" value="DEGV"/>
    <property type="match status" value="1"/>
</dbReference>
<reference evidence="4" key="4">
    <citation type="submission" date="2020-10" db="EMBL/GenBank/DDBJ databases">
        <authorList>
            <person name="Bassil N.M."/>
            <person name="Lloyd J.R."/>
        </authorList>
    </citation>
    <scope>NUCLEOTIDE SEQUENCE</scope>
    <source>
        <strain evidence="4">NB2006</strain>
    </source>
</reference>
<comment type="function">
    <text evidence="1">May bind long-chain fatty acids, such as palmitate, and may play a role in lipid transport or fatty acid metabolism.</text>
</comment>
<protein>
    <submittedName>
        <fullName evidence="4">DegV family protein</fullName>
    </submittedName>
    <submittedName>
        <fullName evidence="3">Fatty acid-binding protein DegV</fullName>
    </submittedName>
</protein>
<reference evidence="4 5" key="3">
    <citation type="journal article" date="2019" name="Int. J. Syst. Evol. Microbiol.">
        <title>Anaerobacillus isosaccharinicus sp. nov., an alkaliphilic bacterium which degrades isosaccharinic acid.</title>
        <authorList>
            <person name="Bassil N.M."/>
            <person name="Lloyd J.R."/>
        </authorList>
    </citation>
    <scope>NUCLEOTIDE SEQUENCE [LARGE SCALE GENOMIC DNA]</scope>
    <source>
        <strain evidence="4 5">NB2006</strain>
    </source>
</reference>